<dbReference type="AlphaFoldDB" id="A0A0L0STG1"/>
<name>A0A0L0STG1_ALLM3</name>
<keyword evidence="3" id="KW-1185">Reference proteome</keyword>
<feature type="compositionally biased region" description="Basic and acidic residues" evidence="1">
    <location>
        <begin position="137"/>
        <end position="152"/>
    </location>
</feature>
<reference evidence="3" key="2">
    <citation type="submission" date="2009-11" db="EMBL/GenBank/DDBJ databases">
        <title>The Genome Sequence of Allomyces macrogynus strain ATCC 38327.</title>
        <authorList>
            <consortium name="The Broad Institute Genome Sequencing Platform"/>
            <person name="Russ C."/>
            <person name="Cuomo C."/>
            <person name="Shea T."/>
            <person name="Young S.K."/>
            <person name="Zeng Q."/>
            <person name="Koehrsen M."/>
            <person name="Haas B."/>
            <person name="Borodovsky M."/>
            <person name="Guigo R."/>
            <person name="Alvarado L."/>
            <person name="Berlin A."/>
            <person name="Borenstein D."/>
            <person name="Chen Z."/>
            <person name="Engels R."/>
            <person name="Freedman E."/>
            <person name="Gellesch M."/>
            <person name="Goldberg J."/>
            <person name="Griggs A."/>
            <person name="Gujja S."/>
            <person name="Heiman D."/>
            <person name="Hepburn T."/>
            <person name="Howarth C."/>
            <person name="Jen D."/>
            <person name="Larson L."/>
            <person name="Lewis B."/>
            <person name="Mehta T."/>
            <person name="Park D."/>
            <person name="Pearson M."/>
            <person name="Roberts A."/>
            <person name="Saif S."/>
            <person name="Shenoy N."/>
            <person name="Sisk P."/>
            <person name="Stolte C."/>
            <person name="Sykes S."/>
            <person name="Walk T."/>
            <person name="White J."/>
            <person name="Yandava C."/>
            <person name="Burger G."/>
            <person name="Gray M.W."/>
            <person name="Holland P.W.H."/>
            <person name="King N."/>
            <person name="Lang F.B.F."/>
            <person name="Roger A.J."/>
            <person name="Ruiz-Trillo I."/>
            <person name="Lander E."/>
            <person name="Nusbaum C."/>
        </authorList>
    </citation>
    <scope>NUCLEOTIDE SEQUENCE [LARGE SCALE GENOMIC DNA]</scope>
    <source>
        <strain evidence="3">ATCC 38327</strain>
    </source>
</reference>
<evidence type="ECO:0000313" key="2">
    <source>
        <dbReference type="EMBL" id="KNE65609.1"/>
    </source>
</evidence>
<protein>
    <submittedName>
        <fullName evidence="2">Uncharacterized protein</fullName>
    </submittedName>
</protein>
<sequence>MAEPVPHAAPVPEMQAAAAQAGPAPKSQAAAARAVPDPAGVQMQDSSTVEMAEPVPHAAPVPEMQAAAAQAGPAPKSQAAAARAVPDPAGVQMQDSSTGMEKEVDGPGSAQQPPEPLADEDAARLPVLSIESPAAADKLDPAAHDSEPRPARGADAPSPRVVVAWDPETTPEPHKLRPVDVNRNMVAPYAAPLLTEETAPPIAVPTVDSAVGPSAQAPPRPATPAANAVPPPPTPLVDDAHAAPPAPTESDPVSAAIDAVAAADPRNRIELYSAPTAPAGSADAQEVDMDVPMDENEAALEPQVVHVLGESLGTAETLSAAVDERDDEAPDANGRDVHGPLGDAVVEVEDAMDRAAAPVANGVGAIHGLPEGITPEVEVAADGNEDVMDVATSTPTAVTATGRRRRRSGV</sequence>
<gene>
    <name evidence="2" type="ORF">AMAG_19188</name>
</gene>
<proteinExistence type="predicted"/>
<reference evidence="2 3" key="1">
    <citation type="submission" date="2009-11" db="EMBL/GenBank/DDBJ databases">
        <title>Annotation of Allomyces macrogynus ATCC 38327.</title>
        <authorList>
            <consortium name="The Broad Institute Genome Sequencing Platform"/>
            <person name="Russ C."/>
            <person name="Cuomo C."/>
            <person name="Burger G."/>
            <person name="Gray M.W."/>
            <person name="Holland P.W.H."/>
            <person name="King N."/>
            <person name="Lang F.B.F."/>
            <person name="Roger A.J."/>
            <person name="Ruiz-Trillo I."/>
            <person name="Young S.K."/>
            <person name="Zeng Q."/>
            <person name="Gargeya S."/>
            <person name="Fitzgerald M."/>
            <person name="Haas B."/>
            <person name="Abouelleil A."/>
            <person name="Alvarado L."/>
            <person name="Arachchi H.M."/>
            <person name="Berlin A."/>
            <person name="Chapman S.B."/>
            <person name="Gearin G."/>
            <person name="Goldberg J."/>
            <person name="Griggs A."/>
            <person name="Gujja S."/>
            <person name="Hansen M."/>
            <person name="Heiman D."/>
            <person name="Howarth C."/>
            <person name="Larimer J."/>
            <person name="Lui A."/>
            <person name="MacDonald P.J.P."/>
            <person name="McCowen C."/>
            <person name="Montmayeur A."/>
            <person name="Murphy C."/>
            <person name="Neiman D."/>
            <person name="Pearson M."/>
            <person name="Priest M."/>
            <person name="Roberts A."/>
            <person name="Saif S."/>
            <person name="Shea T."/>
            <person name="Sisk P."/>
            <person name="Stolte C."/>
            <person name="Sykes S."/>
            <person name="Wortman J."/>
            <person name="Nusbaum C."/>
            <person name="Birren B."/>
        </authorList>
    </citation>
    <scope>NUCLEOTIDE SEQUENCE [LARGE SCALE GENOMIC DNA]</scope>
    <source>
        <strain evidence="2 3">ATCC 38327</strain>
    </source>
</reference>
<feature type="compositionally biased region" description="Low complexity" evidence="1">
    <location>
        <begin position="250"/>
        <end position="261"/>
    </location>
</feature>
<organism evidence="2 3">
    <name type="scientific">Allomyces macrogynus (strain ATCC 38327)</name>
    <name type="common">Allomyces javanicus var. macrogynus</name>
    <dbReference type="NCBI Taxonomy" id="578462"/>
    <lineage>
        <taxon>Eukaryota</taxon>
        <taxon>Fungi</taxon>
        <taxon>Fungi incertae sedis</taxon>
        <taxon>Blastocladiomycota</taxon>
        <taxon>Blastocladiomycetes</taxon>
        <taxon>Blastocladiales</taxon>
        <taxon>Blastocladiaceae</taxon>
        <taxon>Allomyces</taxon>
    </lineage>
</organism>
<feature type="compositionally biased region" description="Low complexity" evidence="1">
    <location>
        <begin position="49"/>
        <end position="84"/>
    </location>
</feature>
<dbReference type="EMBL" id="GG745348">
    <property type="protein sequence ID" value="KNE65609.1"/>
    <property type="molecule type" value="Genomic_DNA"/>
</dbReference>
<feature type="region of interest" description="Disordered" evidence="1">
    <location>
        <begin position="1"/>
        <end position="179"/>
    </location>
</feature>
<dbReference type="VEuPathDB" id="FungiDB:AMAG_19188"/>
<dbReference type="Proteomes" id="UP000054350">
    <property type="component" value="Unassembled WGS sequence"/>
</dbReference>
<evidence type="ECO:0000313" key="3">
    <source>
        <dbReference type="Proteomes" id="UP000054350"/>
    </source>
</evidence>
<evidence type="ECO:0000256" key="1">
    <source>
        <dbReference type="SAM" id="MobiDB-lite"/>
    </source>
</evidence>
<feature type="region of interest" description="Disordered" evidence="1">
    <location>
        <begin position="204"/>
        <end position="261"/>
    </location>
</feature>
<feature type="compositionally biased region" description="Low complexity" evidence="1">
    <location>
        <begin position="1"/>
        <end position="34"/>
    </location>
</feature>
<accession>A0A0L0STG1</accession>